<dbReference type="STRING" id="1203610.HMPREF1536_04217"/>
<reference evidence="1 2" key="1">
    <citation type="submission" date="2013-04" db="EMBL/GenBank/DDBJ databases">
        <title>The Genome Sequence of Parabacteroides gordonii DSM 23371.</title>
        <authorList>
            <consortium name="The Broad Institute Genomics Platform"/>
            <person name="Earl A."/>
            <person name="Ward D."/>
            <person name="Feldgarden M."/>
            <person name="Gevers D."/>
            <person name="Martens E."/>
            <person name="Sakamoto M."/>
            <person name="Benno Y."/>
            <person name="Suzuki N."/>
            <person name="Matsunaga N."/>
            <person name="Koshihara K."/>
            <person name="Seki M."/>
            <person name="Komiya H."/>
            <person name="Walker B."/>
            <person name="Young S."/>
            <person name="Zeng Q."/>
            <person name="Gargeya S."/>
            <person name="Fitzgerald M."/>
            <person name="Haas B."/>
            <person name="Abouelleil A."/>
            <person name="Allen A.W."/>
            <person name="Alvarado L."/>
            <person name="Arachchi H.M."/>
            <person name="Berlin A.M."/>
            <person name="Chapman S.B."/>
            <person name="Gainer-Dewar J."/>
            <person name="Goldberg J."/>
            <person name="Griggs A."/>
            <person name="Gujja S."/>
            <person name="Hansen M."/>
            <person name="Howarth C."/>
            <person name="Imamovic A."/>
            <person name="Ireland A."/>
            <person name="Larimer J."/>
            <person name="McCowan C."/>
            <person name="Murphy C."/>
            <person name="Pearson M."/>
            <person name="Poon T.W."/>
            <person name="Priest M."/>
            <person name="Roberts A."/>
            <person name="Saif S."/>
            <person name="Shea T."/>
            <person name="Sisk P."/>
            <person name="Sykes S."/>
            <person name="Wortman J."/>
            <person name="Nusbaum C."/>
            <person name="Birren B."/>
        </authorList>
    </citation>
    <scope>NUCLEOTIDE SEQUENCE [LARGE SCALE GENOMIC DNA]</scope>
    <source>
        <strain evidence="1 2">MS-1</strain>
    </source>
</reference>
<keyword evidence="2" id="KW-1185">Reference proteome</keyword>
<sequence>MIPNTELENGKVELIREILDIKDIHDIDLVNEYSREINNSLNMQNTVNQDTEEVL</sequence>
<gene>
    <name evidence="1" type="ORF">HMPREF1536_04217</name>
</gene>
<dbReference type="HOGENOM" id="CLU_3064365_0_0_10"/>
<dbReference type="AlphaFoldDB" id="A0A0F5IUH4"/>
<organism evidence="1 2">
    <name type="scientific">Parabacteroides gordonii MS-1 = DSM 23371</name>
    <dbReference type="NCBI Taxonomy" id="1203610"/>
    <lineage>
        <taxon>Bacteria</taxon>
        <taxon>Pseudomonadati</taxon>
        <taxon>Bacteroidota</taxon>
        <taxon>Bacteroidia</taxon>
        <taxon>Bacteroidales</taxon>
        <taxon>Tannerellaceae</taxon>
        <taxon>Parabacteroides</taxon>
    </lineage>
</organism>
<dbReference type="PATRIC" id="fig|1203610.3.peg.4291"/>
<protein>
    <submittedName>
        <fullName evidence="1">Uncharacterized protein</fullName>
    </submittedName>
</protein>
<accession>A0A0F5IUH4</accession>
<name>A0A0F5IUH4_9BACT</name>
<dbReference type="Proteomes" id="UP000033035">
    <property type="component" value="Unassembled WGS sequence"/>
</dbReference>
<proteinExistence type="predicted"/>
<comment type="caution">
    <text evidence="1">The sequence shown here is derived from an EMBL/GenBank/DDBJ whole genome shotgun (WGS) entry which is preliminary data.</text>
</comment>
<dbReference type="EMBL" id="AQHW01000025">
    <property type="protein sequence ID" value="KKB49153.1"/>
    <property type="molecule type" value="Genomic_DNA"/>
</dbReference>
<evidence type="ECO:0000313" key="2">
    <source>
        <dbReference type="Proteomes" id="UP000033035"/>
    </source>
</evidence>
<evidence type="ECO:0000313" key="1">
    <source>
        <dbReference type="EMBL" id="KKB49153.1"/>
    </source>
</evidence>